<proteinExistence type="predicted"/>
<organism evidence="1">
    <name type="scientific">Capra hircus</name>
    <name type="common">Goat</name>
    <dbReference type="NCBI Taxonomy" id="9925"/>
    <lineage>
        <taxon>Eukaryota</taxon>
        <taxon>Metazoa</taxon>
        <taxon>Chordata</taxon>
        <taxon>Craniata</taxon>
        <taxon>Vertebrata</taxon>
        <taxon>Euteleostomi</taxon>
        <taxon>Mammalia</taxon>
        <taxon>Eutheria</taxon>
        <taxon>Laurasiatheria</taxon>
        <taxon>Artiodactyla</taxon>
        <taxon>Ruminantia</taxon>
        <taxon>Pecora</taxon>
        <taxon>Bovidae</taxon>
        <taxon>Caprinae</taxon>
        <taxon>Capra</taxon>
    </lineage>
</organism>
<reference evidence="1" key="2">
    <citation type="submission" date="2025-08" db="UniProtKB">
        <authorList>
            <consortium name="Ensembl"/>
        </authorList>
    </citation>
    <scope>IDENTIFICATION</scope>
</reference>
<protein>
    <submittedName>
        <fullName evidence="1">Uncharacterized protein</fullName>
    </submittedName>
</protein>
<name>A0A8C2NKZ0_CAPHI</name>
<dbReference type="Ensembl" id="ENSCHIT00010009214.1">
    <property type="protein sequence ID" value="ENSCHIP00010006618.1"/>
    <property type="gene ID" value="ENSCHIG00010004751.1"/>
</dbReference>
<reference evidence="1" key="1">
    <citation type="submission" date="2019-03" db="EMBL/GenBank/DDBJ databases">
        <title>Genome sequencing and reference-guided assembly of Black Bengal Goat (Capra hircus).</title>
        <authorList>
            <person name="Siddiki A.Z."/>
            <person name="Baten A."/>
            <person name="Billah M."/>
            <person name="Alam M.A.U."/>
            <person name="Shawrob K.S.M."/>
            <person name="Saha S."/>
            <person name="Chowdhury M."/>
            <person name="Rahman A.H."/>
            <person name="Stear M."/>
            <person name="Miah G."/>
            <person name="Das G.B."/>
            <person name="Hossain M.M."/>
            <person name="Kumkum M."/>
            <person name="Islam M.S."/>
            <person name="Mollah A.M."/>
            <person name="Ahsan A."/>
            <person name="Tusar F."/>
            <person name="Khan M.K.I."/>
        </authorList>
    </citation>
    <scope>NUCLEOTIDE SEQUENCE [LARGE SCALE GENOMIC DNA]</scope>
</reference>
<dbReference type="AlphaFoldDB" id="A0A8C2NKZ0"/>
<evidence type="ECO:0000313" key="1">
    <source>
        <dbReference type="Ensembl" id="ENSCHIP00010006618.1"/>
    </source>
</evidence>
<sequence length="156" mass="17713">EPAVLATQPASRTFSLRVLFPGDSRAEELVSAEGPRTWKRIGVSNHGRTPLLSTPIRGRFAGAVHRAPVSAELYLLTSWYKGQLKKSIRNSLFQRMRSTTSDHLEKTLERMLQISESSFLYWKEILSFQNSSEKSSSFPVFFESAHQGYNFGHTMM</sequence>
<accession>A0A8C2NKZ0</accession>